<dbReference type="GO" id="GO:0005737">
    <property type="term" value="C:cytoplasm"/>
    <property type="evidence" value="ECO:0007669"/>
    <property type="project" value="InterPro"/>
</dbReference>
<dbReference type="InterPro" id="IPR008248">
    <property type="entry name" value="CheB-like"/>
</dbReference>
<evidence type="ECO:0000256" key="6">
    <source>
        <dbReference type="PROSITE-ProRule" id="PRU00050"/>
    </source>
</evidence>
<evidence type="ECO:0000256" key="3">
    <source>
        <dbReference type="ARBA" id="ARBA00022801"/>
    </source>
</evidence>
<evidence type="ECO:0000259" key="8">
    <source>
        <dbReference type="PROSITE" id="PS50110"/>
    </source>
</evidence>
<feature type="active site" evidence="6">
    <location>
        <position position="176"/>
    </location>
</feature>
<dbReference type="PROSITE" id="PS50122">
    <property type="entry name" value="CHEB"/>
    <property type="match status" value="1"/>
</dbReference>
<feature type="active site" evidence="6">
    <location>
        <position position="298"/>
    </location>
</feature>
<dbReference type="Pfam" id="PF01339">
    <property type="entry name" value="CheB_methylest"/>
    <property type="match status" value="1"/>
</dbReference>
<dbReference type="PANTHER" id="PTHR42872:SF6">
    <property type="entry name" value="PROTEIN-GLUTAMATE METHYLESTERASE_PROTEIN-GLUTAMINE GLUTAMINASE"/>
    <property type="match status" value="1"/>
</dbReference>
<evidence type="ECO:0000313" key="10">
    <source>
        <dbReference type="EMBL" id="MCQ4813944.1"/>
    </source>
</evidence>
<dbReference type="InterPro" id="IPR000673">
    <property type="entry name" value="Sig_transdc_resp-reg_Me-estase"/>
</dbReference>
<dbReference type="Gene3D" id="3.40.50.180">
    <property type="entry name" value="Methylesterase CheB, C-terminal domain"/>
    <property type="match status" value="1"/>
</dbReference>
<organism evidence="10 11">
    <name type="scientific">Cloacibacillus evryensis</name>
    <dbReference type="NCBI Taxonomy" id="508460"/>
    <lineage>
        <taxon>Bacteria</taxon>
        <taxon>Thermotogati</taxon>
        <taxon>Synergistota</taxon>
        <taxon>Synergistia</taxon>
        <taxon>Synergistales</taxon>
        <taxon>Synergistaceae</taxon>
        <taxon>Cloacibacillus</taxon>
    </lineage>
</organism>
<dbReference type="PROSITE" id="PS50110">
    <property type="entry name" value="RESPONSE_REGULATORY"/>
    <property type="match status" value="1"/>
</dbReference>
<dbReference type="InterPro" id="IPR011006">
    <property type="entry name" value="CheY-like_superfamily"/>
</dbReference>
<dbReference type="RefSeq" id="WP_008711298.1">
    <property type="nucleotide sequence ID" value="NZ_CABKQM010000008.1"/>
</dbReference>
<evidence type="ECO:0000256" key="5">
    <source>
        <dbReference type="ARBA" id="ARBA00048267"/>
    </source>
</evidence>
<dbReference type="GO" id="GO:0000156">
    <property type="term" value="F:phosphorelay response regulator activity"/>
    <property type="evidence" value="ECO:0007669"/>
    <property type="project" value="InterPro"/>
</dbReference>
<evidence type="ECO:0000256" key="2">
    <source>
        <dbReference type="ARBA" id="ARBA00022500"/>
    </source>
</evidence>
<comment type="catalytic activity">
    <reaction evidence="5">
        <text>[protein]-L-glutamate 5-O-methyl ester + H2O = L-glutamyl-[protein] + methanol + H(+)</text>
        <dbReference type="Rhea" id="RHEA:23236"/>
        <dbReference type="Rhea" id="RHEA-COMP:10208"/>
        <dbReference type="Rhea" id="RHEA-COMP:10311"/>
        <dbReference type="ChEBI" id="CHEBI:15377"/>
        <dbReference type="ChEBI" id="CHEBI:15378"/>
        <dbReference type="ChEBI" id="CHEBI:17790"/>
        <dbReference type="ChEBI" id="CHEBI:29973"/>
        <dbReference type="ChEBI" id="CHEBI:82795"/>
        <dbReference type="EC" id="3.1.1.61"/>
    </reaction>
</comment>
<keyword evidence="1" id="KW-0963">Cytoplasm</keyword>
<dbReference type="AlphaFoldDB" id="A0AAW5K7G1"/>
<dbReference type="SUPFAM" id="SSF52172">
    <property type="entry name" value="CheY-like"/>
    <property type="match status" value="1"/>
</dbReference>
<evidence type="ECO:0000313" key="11">
    <source>
        <dbReference type="Proteomes" id="UP001205919"/>
    </source>
</evidence>
<dbReference type="PANTHER" id="PTHR42872">
    <property type="entry name" value="PROTEIN-GLUTAMATE METHYLESTERASE/PROTEIN-GLUTAMINE GLUTAMINASE"/>
    <property type="match status" value="1"/>
</dbReference>
<sequence length="358" mass="39058">MNADVIRVFILERSPRMMIKLLSFFESKLDVEVVEANQNVDAFLDEARRFEMKGLMDKLRPEVIVVDLCEPVKNDLVILAKIKEMAFVPVIAFSTLELPRRDVSEMGFYSLVRRPSLDDEQDERTAFNKLLYHIRNTSFFNDQSLKKAGQARKTLTSPPAAAPASGAVRLIAIGASTGGTEALIKLVSAFPENMPCIAIVQHITRGFSGIFAEHLARRSLLRARVAFDGAPLCPNVIYVAADDTHLTVERCGAQFVFRCLPGEKVSGHRPSVDVLFNSVAGQVGRAAIGVILTGMGKDGAEGLLAMRRAGAFTIGQDEASSLIYGMPKVAFNLGAVEKQLPLNSIAAGIVGKIRNEKQ</sequence>
<protein>
    <recommendedName>
        <fullName evidence="4">protein-glutamate methylesterase</fullName>
        <ecNumber evidence="4">3.1.1.61</ecNumber>
    </recommendedName>
</protein>
<comment type="caution">
    <text evidence="10">The sequence shown here is derived from an EMBL/GenBank/DDBJ whole genome shotgun (WGS) entry which is preliminary data.</text>
</comment>
<feature type="modified residue" description="4-aspartylphosphate" evidence="7">
    <location>
        <position position="67"/>
    </location>
</feature>
<feature type="active site" evidence="6">
    <location>
        <position position="202"/>
    </location>
</feature>
<dbReference type="EC" id="3.1.1.61" evidence="4"/>
<dbReference type="PIRSF" id="PIRSF000876">
    <property type="entry name" value="RR_chemtxs_CheB"/>
    <property type="match status" value="1"/>
</dbReference>
<keyword evidence="3 6" id="KW-0378">Hydrolase</keyword>
<evidence type="ECO:0000256" key="1">
    <source>
        <dbReference type="ARBA" id="ARBA00022490"/>
    </source>
</evidence>
<dbReference type="InterPro" id="IPR001789">
    <property type="entry name" value="Sig_transdc_resp-reg_receiver"/>
</dbReference>
<dbReference type="EMBL" id="JANFYT010000010">
    <property type="protein sequence ID" value="MCQ4813944.1"/>
    <property type="molecule type" value="Genomic_DNA"/>
</dbReference>
<feature type="domain" description="CheB-type methylesterase" evidence="9">
    <location>
        <begin position="163"/>
        <end position="356"/>
    </location>
</feature>
<reference evidence="10 11" key="1">
    <citation type="submission" date="2022-06" db="EMBL/GenBank/DDBJ databases">
        <title>Isolation of gut microbiota from human fecal samples.</title>
        <authorList>
            <person name="Pamer E.G."/>
            <person name="Barat B."/>
            <person name="Waligurski E."/>
            <person name="Medina S."/>
            <person name="Paddock L."/>
            <person name="Mostad J."/>
        </authorList>
    </citation>
    <scope>NUCLEOTIDE SEQUENCE [LARGE SCALE GENOMIC DNA]</scope>
    <source>
        <strain evidence="10 11">DFI.9.90</strain>
    </source>
</reference>
<name>A0AAW5K7G1_9BACT</name>
<dbReference type="SUPFAM" id="SSF52738">
    <property type="entry name" value="Methylesterase CheB, C-terminal domain"/>
    <property type="match status" value="1"/>
</dbReference>
<accession>A0AAW5K7G1</accession>
<dbReference type="Proteomes" id="UP001205919">
    <property type="component" value="Unassembled WGS sequence"/>
</dbReference>
<dbReference type="GO" id="GO:0008984">
    <property type="term" value="F:protein-glutamate methylesterase activity"/>
    <property type="evidence" value="ECO:0007669"/>
    <property type="project" value="UniProtKB-EC"/>
</dbReference>
<dbReference type="GO" id="GO:0006935">
    <property type="term" value="P:chemotaxis"/>
    <property type="evidence" value="ECO:0007669"/>
    <property type="project" value="UniProtKB-UniRule"/>
</dbReference>
<keyword evidence="2 6" id="KW-0145">Chemotaxis</keyword>
<keyword evidence="11" id="KW-1185">Reference proteome</keyword>
<proteinExistence type="predicted"/>
<evidence type="ECO:0000259" key="9">
    <source>
        <dbReference type="PROSITE" id="PS50122"/>
    </source>
</evidence>
<evidence type="ECO:0000256" key="4">
    <source>
        <dbReference type="ARBA" id="ARBA00039140"/>
    </source>
</evidence>
<dbReference type="InterPro" id="IPR035909">
    <property type="entry name" value="CheB_C"/>
</dbReference>
<dbReference type="CDD" id="cd16432">
    <property type="entry name" value="CheB_Rec"/>
    <property type="match status" value="1"/>
</dbReference>
<feature type="domain" description="Response regulatory" evidence="8">
    <location>
        <begin position="7"/>
        <end position="129"/>
    </location>
</feature>
<keyword evidence="7" id="KW-0597">Phosphoprotein</keyword>
<gene>
    <name evidence="10" type="ORF">NE630_05815</name>
</gene>
<evidence type="ECO:0000256" key="7">
    <source>
        <dbReference type="PROSITE-ProRule" id="PRU00169"/>
    </source>
</evidence>